<name>A0A437QTC5_9GAMM</name>
<dbReference type="RefSeq" id="WP_127698872.1">
    <property type="nucleotide sequence ID" value="NZ_SACS01000008.1"/>
</dbReference>
<dbReference type="Pfam" id="PF04219">
    <property type="entry name" value="DUF413"/>
    <property type="match status" value="1"/>
</dbReference>
<keyword evidence="4" id="KW-1185">Reference proteome</keyword>
<evidence type="ECO:0000256" key="2">
    <source>
        <dbReference type="ARBA" id="ARBA00093628"/>
    </source>
</evidence>
<evidence type="ECO:0000313" key="3">
    <source>
        <dbReference type="EMBL" id="RVU37719.1"/>
    </source>
</evidence>
<evidence type="ECO:0000256" key="1">
    <source>
        <dbReference type="ARBA" id="ARBA00093464"/>
    </source>
</evidence>
<protein>
    <recommendedName>
        <fullName evidence="2">Macrodomain Ori protein</fullName>
    </recommendedName>
</protein>
<dbReference type="AlphaFoldDB" id="A0A437QTC5"/>
<evidence type="ECO:0000313" key="4">
    <source>
        <dbReference type="Proteomes" id="UP000283077"/>
    </source>
</evidence>
<organism evidence="3 4">
    <name type="scientific">Rheinheimera riviphila</name>
    <dbReference type="NCBI Taxonomy" id="1834037"/>
    <lineage>
        <taxon>Bacteria</taxon>
        <taxon>Pseudomonadati</taxon>
        <taxon>Pseudomonadota</taxon>
        <taxon>Gammaproteobacteria</taxon>
        <taxon>Chromatiales</taxon>
        <taxon>Chromatiaceae</taxon>
        <taxon>Rheinheimera</taxon>
    </lineage>
</organism>
<dbReference type="OrthoDB" id="6400110at2"/>
<comment type="similarity">
    <text evidence="1">Belongs to the MaoP family.</text>
</comment>
<comment type="caution">
    <text evidence="3">The sequence shown here is derived from an EMBL/GenBank/DDBJ whole genome shotgun (WGS) entry which is preliminary data.</text>
</comment>
<dbReference type="Proteomes" id="UP000283077">
    <property type="component" value="Unassembled WGS sequence"/>
</dbReference>
<accession>A0A437QTC5</accession>
<reference evidence="3 4" key="1">
    <citation type="submission" date="2019-01" db="EMBL/GenBank/DDBJ databases">
        <authorList>
            <person name="Chen W.-M."/>
        </authorList>
    </citation>
    <scope>NUCLEOTIDE SEQUENCE [LARGE SCALE GENOMIC DNA]</scope>
    <source>
        <strain evidence="3 4">KYPC3</strain>
    </source>
</reference>
<dbReference type="EMBL" id="SACS01000008">
    <property type="protein sequence ID" value="RVU37719.1"/>
    <property type="molecule type" value="Genomic_DNA"/>
</dbReference>
<proteinExistence type="inferred from homology"/>
<sequence length="115" mass="13337">MQQSFVAKRRFFDDRNFPKGFTRSGRFTLAEGNLLEKHGAAMLELEEGTRQPTSAEEQRFVLVCRGEAEAESSYEKVWTKYKKNVQEKKKFHTVFGKKRIADGSDDFSFVETDND</sequence>
<gene>
    <name evidence="3" type="ORF">EOE67_09190</name>
</gene>
<dbReference type="InterPro" id="IPR007335">
    <property type="entry name" value="DUF413"/>
</dbReference>